<feature type="region of interest" description="Disordered" evidence="1">
    <location>
        <begin position="289"/>
        <end position="363"/>
    </location>
</feature>
<gene>
    <name evidence="2" type="ORF">O0535_03600</name>
</gene>
<feature type="compositionally biased region" description="Low complexity" evidence="1">
    <location>
        <begin position="289"/>
        <end position="357"/>
    </location>
</feature>
<name>A0ABT4HTL5_9BACL</name>
<reference evidence="2" key="1">
    <citation type="submission" date="2022-09" db="EMBL/GenBank/DDBJ databases">
        <title>Genome analysis and characterization of larvicidal activity of Brevibacillus strains.</title>
        <authorList>
            <person name="Patrusheva E.V."/>
            <person name="Izotova A.O."/>
            <person name="Toshchakov S.V."/>
            <person name="Sineoky S.P."/>
        </authorList>
    </citation>
    <scope>NUCLEOTIDE SEQUENCE</scope>
    <source>
        <strain evidence="2">VKPM_B-13244</strain>
    </source>
</reference>
<dbReference type="PANTHER" id="PTHR34819:SF3">
    <property type="entry name" value="CELL SURFACE PROTEIN"/>
    <property type="match status" value="1"/>
</dbReference>
<organism evidence="2 3">
    <name type="scientific">Brevibacillus halotolerans</name>
    <dbReference type="NCBI Taxonomy" id="1507437"/>
    <lineage>
        <taxon>Bacteria</taxon>
        <taxon>Bacillati</taxon>
        <taxon>Bacillota</taxon>
        <taxon>Bacilli</taxon>
        <taxon>Bacillales</taxon>
        <taxon>Paenibacillaceae</taxon>
        <taxon>Brevibacillus</taxon>
    </lineage>
</organism>
<keyword evidence="3" id="KW-1185">Reference proteome</keyword>
<dbReference type="InterPro" id="IPR047589">
    <property type="entry name" value="DUF11_rpt"/>
</dbReference>
<comment type="caution">
    <text evidence="2">The sequence shown here is derived from an EMBL/GenBank/DDBJ whole genome shotgun (WGS) entry which is preliminary data.</text>
</comment>
<evidence type="ECO:0000256" key="1">
    <source>
        <dbReference type="SAM" id="MobiDB-lite"/>
    </source>
</evidence>
<dbReference type="PANTHER" id="PTHR34819">
    <property type="entry name" value="LARGE CYSTEINE-RICH PERIPLASMIC PROTEIN OMCB"/>
    <property type="match status" value="1"/>
</dbReference>
<sequence>MNISSRDCDHHPDKKVIVKLSANTSFVAVGSIITFTARILNKKSKGILTNAFLFNETPTGTVFVPNSVTVNGFPQPGASPVTGISLGTIPERVKSISVTYQFRVVSVPSPAKIISQARLTGTLVFSKGRRIPITVLSNVVTIPFQGACIPLQAANNGIVVRKGEGIKSFIKIANPSRNTLLFKLLSSPKHGSLKLLIDGRYAYKPNHNFTGKDIFTVLVIDPICHSTAIVRVIVLVRAKFCDHHHKSSSSSCSHFQSSSSSQSDTFETSSSRSSYSSCSSHSSPSIHFSHSSSSSHSSPSSRSSRSSPSSRSSSSSHSSRSSRSSRSSHSSPSSHSSHSSDSNDSSYFSSCFESSTSKTCTEE</sequence>
<evidence type="ECO:0000313" key="2">
    <source>
        <dbReference type="EMBL" id="MCZ0829881.1"/>
    </source>
</evidence>
<dbReference type="InterPro" id="IPR051172">
    <property type="entry name" value="Chlamydia_OmcB"/>
</dbReference>
<evidence type="ECO:0000313" key="3">
    <source>
        <dbReference type="Proteomes" id="UP001067708"/>
    </source>
</evidence>
<dbReference type="Pfam" id="PF17963">
    <property type="entry name" value="Big_9"/>
    <property type="match status" value="1"/>
</dbReference>
<accession>A0ABT4HTL5</accession>
<dbReference type="NCBIfam" id="TIGR01451">
    <property type="entry name" value="B_ant_repeat"/>
    <property type="match status" value="1"/>
</dbReference>
<dbReference type="EMBL" id="JAPTNG010000002">
    <property type="protein sequence ID" value="MCZ0829881.1"/>
    <property type="molecule type" value="Genomic_DNA"/>
</dbReference>
<dbReference type="RefSeq" id="WP_258416481.1">
    <property type="nucleotide sequence ID" value="NZ_JAPTNG010000002.1"/>
</dbReference>
<dbReference type="Proteomes" id="UP001067708">
    <property type="component" value="Unassembled WGS sequence"/>
</dbReference>
<protein>
    <submittedName>
        <fullName evidence="2">Ig-like domain-containing protein</fullName>
    </submittedName>
</protein>
<proteinExistence type="predicted"/>